<feature type="region of interest" description="Disordered" evidence="1">
    <location>
        <begin position="372"/>
        <end position="397"/>
    </location>
</feature>
<comment type="caution">
    <text evidence="2">The sequence shown here is derived from an EMBL/GenBank/DDBJ whole genome shotgun (WGS) entry which is preliminary data.</text>
</comment>
<evidence type="ECO:0000256" key="1">
    <source>
        <dbReference type="SAM" id="MobiDB-lite"/>
    </source>
</evidence>
<accession>A0A9N9G3U1</accession>
<feature type="compositionally biased region" description="Basic residues" evidence="1">
    <location>
        <begin position="327"/>
        <end position="341"/>
    </location>
</feature>
<dbReference type="EMBL" id="CAJVPV010004730">
    <property type="protein sequence ID" value="CAG8578143.1"/>
    <property type="molecule type" value="Genomic_DNA"/>
</dbReference>
<feature type="region of interest" description="Disordered" evidence="1">
    <location>
        <begin position="73"/>
        <end position="99"/>
    </location>
</feature>
<reference evidence="2" key="1">
    <citation type="submission" date="2021-06" db="EMBL/GenBank/DDBJ databases">
        <authorList>
            <person name="Kallberg Y."/>
            <person name="Tangrot J."/>
            <person name="Rosling A."/>
        </authorList>
    </citation>
    <scope>NUCLEOTIDE SEQUENCE</scope>
    <source>
        <strain evidence="2">CL551</strain>
    </source>
</reference>
<dbReference type="AlphaFoldDB" id="A0A9N9G3U1"/>
<gene>
    <name evidence="2" type="ORF">AMORRO_LOCUS6784</name>
</gene>
<organism evidence="2 3">
    <name type="scientific">Acaulospora morrowiae</name>
    <dbReference type="NCBI Taxonomy" id="94023"/>
    <lineage>
        <taxon>Eukaryota</taxon>
        <taxon>Fungi</taxon>
        <taxon>Fungi incertae sedis</taxon>
        <taxon>Mucoromycota</taxon>
        <taxon>Glomeromycotina</taxon>
        <taxon>Glomeromycetes</taxon>
        <taxon>Diversisporales</taxon>
        <taxon>Acaulosporaceae</taxon>
        <taxon>Acaulospora</taxon>
    </lineage>
</organism>
<protein>
    <submittedName>
        <fullName evidence="2">15535_t:CDS:1</fullName>
    </submittedName>
</protein>
<dbReference type="Proteomes" id="UP000789342">
    <property type="component" value="Unassembled WGS sequence"/>
</dbReference>
<evidence type="ECO:0000313" key="3">
    <source>
        <dbReference type="Proteomes" id="UP000789342"/>
    </source>
</evidence>
<dbReference type="OrthoDB" id="5531344at2759"/>
<evidence type="ECO:0000313" key="2">
    <source>
        <dbReference type="EMBL" id="CAG8578143.1"/>
    </source>
</evidence>
<sequence>MAELDSQSQVEKSQQESKDWHEILVEFFSKIGMLETNQTFKLELIVFSSSCEKQLPTHIEWLSQELTSWRSRNKLNNLSPSTKRKKGPDDESSYDESPAKKIQKLISPQIVQIKATNLEIEQRIDTFVRLKKSEINDSNRAEFLKKSNNYDSPEDVLSCARSDAAEINRNIQMKFDVVNNDDGPLARSTFSSSQRNDRVKRHLIELPSGVEERLQNIEKHLAINIIAPVPLDVYERIKILEAKIIQLERDYPPWAAVHFNQPNRQFPPPPPVTTIIRNPSNEIINNATKLPSGSHTLVSTKNVQLVPNSVVDGKQMFSSLSTQQNHKFSRTPRPIKPKGRGHGNSSLTRSIMEHLKMNRVANDNISISAKVTYESTESPQQTSNAQPQTQAKTKDVQTSTQEVMSIEEDHRISQSGNNVLVNEINIEDADIVISNGVNSSHDIGNPSGINKETNI</sequence>
<keyword evidence="3" id="KW-1185">Reference proteome</keyword>
<name>A0A9N9G3U1_9GLOM</name>
<proteinExistence type="predicted"/>
<feature type="region of interest" description="Disordered" evidence="1">
    <location>
        <begin position="320"/>
        <end position="346"/>
    </location>
</feature>